<dbReference type="EMBL" id="VMRX01000021">
    <property type="protein sequence ID" value="TVT33538.1"/>
    <property type="molecule type" value="Genomic_DNA"/>
</dbReference>
<gene>
    <name evidence="5" type="ORF">FHK81_08850</name>
</gene>
<dbReference type="InterPro" id="IPR058792">
    <property type="entry name" value="Beta-barrel_RND_2"/>
</dbReference>
<dbReference type="PANTHER" id="PTHR30469">
    <property type="entry name" value="MULTIDRUG RESISTANCE PROTEIN MDTA"/>
    <property type="match status" value="1"/>
</dbReference>
<protein>
    <submittedName>
        <fullName evidence="5">Efflux RND transporter periplasmic adaptor subunit</fullName>
    </submittedName>
</protein>
<dbReference type="InterPro" id="IPR058647">
    <property type="entry name" value="BSH_CzcB-like"/>
</dbReference>
<evidence type="ECO:0000259" key="3">
    <source>
        <dbReference type="Pfam" id="PF25954"/>
    </source>
</evidence>
<dbReference type="GO" id="GO:1990281">
    <property type="term" value="C:efflux pump complex"/>
    <property type="evidence" value="ECO:0007669"/>
    <property type="project" value="TreeGrafter"/>
</dbReference>
<proteinExistence type="inferred from homology"/>
<comment type="similarity">
    <text evidence="1">Belongs to the membrane fusion protein (MFP) (TC 8.A.1) family.</text>
</comment>
<dbReference type="Pfam" id="PF25954">
    <property type="entry name" value="Beta-barrel_RND_2"/>
    <property type="match status" value="1"/>
</dbReference>
<feature type="coiled-coil region" evidence="2">
    <location>
        <begin position="114"/>
        <end position="165"/>
    </location>
</feature>
<evidence type="ECO:0000313" key="6">
    <source>
        <dbReference type="Proteomes" id="UP000319142"/>
    </source>
</evidence>
<evidence type="ECO:0000313" key="5">
    <source>
        <dbReference type="EMBL" id="TVT33538.1"/>
    </source>
</evidence>
<name>A0A558BAJ9_9GAMM</name>
<dbReference type="Gene3D" id="2.40.50.100">
    <property type="match status" value="1"/>
</dbReference>
<dbReference type="Gene3D" id="1.10.287.470">
    <property type="entry name" value="Helix hairpin bin"/>
    <property type="match status" value="1"/>
</dbReference>
<evidence type="ECO:0000256" key="2">
    <source>
        <dbReference type="SAM" id="Coils"/>
    </source>
</evidence>
<dbReference type="NCBIfam" id="TIGR01730">
    <property type="entry name" value="RND_mfp"/>
    <property type="match status" value="1"/>
</dbReference>
<feature type="domain" description="CusB-like beta-barrel" evidence="3">
    <location>
        <begin position="210"/>
        <end position="276"/>
    </location>
</feature>
<comment type="caution">
    <text evidence="5">The sequence shown here is derived from an EMBL/GenBank/DDBJ whole genome shotgun (WGS) entry which is preliminary data.</text>
</comment>
<sequence length="360" mass="38610">MTKAKLGSLGLSLLVVVLLVIWMATGELKVASDDAPAEPAQEQRQPTRVEVEMLEATNYRPVLKLQGQLQPWQSVMVGARVAGTVEQLHVQLGDQVKAGEPLLTLSTDGRDAVVERWRANIRKLEADLAGARRLRSNNLASETEVLRLQSELAAAKAELTAAELALQHLKPAAPFDAVVNRREVDPGTLVQVGTPLFELVQVDRLKATGQVPQQSVSAVEPGQAVEIKLLDGTAMAGVVSFVASAADPETRSFAVEILVENPDSLRAAGGTATLNIRLPEQKAQFISPAYLTLDDDGRSGVKYVNGQDRVMFQTVKLLNVATDGAWVSGLPDQIRLITRGGGFVAEGEAVQPVDHSDQRG</sequence>
<evidence type="ECO:0000256" key="1">
    <source>
        <dbReference type="ARBA" id="ARBA00009477"/>
    </source>
</evidence>
<dbReference type="Pfam" id="PF25973">
    <property type="entry name" value="BSH_CzcB"/>
    <property type="match status" value="1"/>
</dbReference>
<dbReference type="Proteomes" id="UP000319142">
    <property type="component" value="Unassembled WGS sequence"/>
</dbReference>
<dbReference type="RefSeq" id="WP_273133450.1">
    <property type="nucleotide sequence ID" value="NZ_VMRX01000021.1"/>
</dbReference>
<feature type="domain" description="CzcB-like barrel-sandwich hybrid" evidence="4">
    <location>
        <begin position="75"/>
        <end position="199"/>
    </location>
</feature>
<reference evidence="5 6" key="1">
    <citation type="submission" date="2019-07" db="EMBL/GenBank/DDBJ databases">
        <title>The pathways for chlorine oxyanion respiration interact through the shared metabolite chlorate.</title>
        <authorList>
            <person name="Barnum T.P."/>
            <person name="Cheng Y."/>
            <person name="Hill K.A."/>
            <person name="Lucas L.N."/>
            <person name="Carlson H.K."/>
            <person name="Coates J.D."/>
        </authorList>
    </citation>
    <scope>NUCLEOTIDE SEQUENCE [LARGE SCALE GENOMIC DNA]</scope>
    <source>
        <strain evidence="5">UCB</strain>
    </source>
</reference>
<accession>A0A558BAJ9</accession>
<dbReference type="PANTHER" id="PTHR30469:SF29">
    <property type="entry name" value="BLR2860 PROTEIN"/>
    <property type="match status" value="1"/>
</dbReference>
<dbReference type="Gene3D" id="2.40.30.170">
    <property type="match status" value="1"/>
</dbReference>
<dbReference type="GO" id="GO:0015562">
    <property type="term" value="F:efflux transmembrane transporter activity"/>
    <property type="evidence" value="ECO:0007669"/>
    <property type="project" value="TreeGrafter"/>
</dbReference>
<dbReference type="InterPro" id="IPR006143">
    <property type="entry name" value="RND_pump_MFP"/>
</dbReference>
<keyword evidence="2" id="KW-0175">Coiled coil</keyword>
<evidence type="ECO:0000259" key="4">
    <source>
        <dbReference type="Pfam" id="PF25973"/>
    </source>
</evidence>
<dbReference type="AlphaFoldDB" id="A0A558BAJ9"/>
<organism evidence="5 6">
    <name type="scientific">Marinobacter vinifirmus</name>
    <dbReference type="NCBI Taxonomy" id="355591"/>
    <lineage>
        <taxon>Bacteria</taxon>
        <taxon>Pseudomonadati</taxon>
        <taxon>Pseudomonadota</taxon>
        <taxon>Gammaproteobacteria</taxon>
        <taxon>Pseudomonadales</taxon>
        <taxon>Marinobacteraceae</taxon>
        <taxon>Marinobacter</taxon>
    </lineage>
</organism>
<dbReference type="SUPFAM" id="SSF111369">
    <property type="entry name" value="HlyD-like secretion proteins"/>
    <property type="match status" value="1"/>
</dbReference>